<dbReference type="InterPro" id="IPR016024">
    <property type="entry name" value="ARM-type_fold"/>
</dbReference>
<dbReference type="EMBL" id="BOQP01000053">
    <property type="protein sequence ID" value="GIM83268.1"/>
    <property type="molecule type" value="Genomic_DNA"/>
</dbReference>
<dbReference type="Proteomes" id="UP000680865">
    <property type="component" value="Unassembled WGS sequence"/>
</dbReference>
<gene>
    <name evidence="1" type="ORF">Aco04nite_85670</name>
</gene>
<evidence type="ECO:0000313" key="2">
    <source>
        <dbReference type="Proteomes" id="UP000680865"/>
    </source>
</evidence>
<dbReference type="SUPFAM" id="SSF48371">
    <property type="entry name" value="ARM repeat"/>
    <property type="match status" value="1"/>
</dbReference>
<reference evidence="1" key="1">
    <citation type="submission" date="2021-03" db="EMBL/GenBank/DDBJ databases">
        <title>Whole genome shotgun sequence of Actinoplanes consettensis NBRC 14913.</title>
        <authorList>
            <person name="Komaki H."/>
            <person name="Tamura T."/>
        </authorList>
    </citation>
    <scope>NUCLEOTIDE SEQUENCE</scope>
    <source>
        <strain evidence="1">NBRC 14913</strain>
    </source>
</reference>
<proteinExistence type="predicted"/>
<dbReference type="AlphaFoldDB" id="A0A919T3C8"/>
<evidence type="ECO:0000313" key="1">
    <source>
        <dbReference type="EMBL" id="GIM83268.1"/>
    </source>
</evidence>
<dbReference type="Gene3D" id="1.25.10.10">
    <property type="entry name" value="Leucine-rich Repeat Variant"/>
    <property type="match status" value="1"/>
</dbReference>
<keyword evidence="2" id="KW-1185">Reference proteome</keyword>
<organism evidence="1 2">
    <name type="scientific">Winogradskya consettensis</name>
    <dbReference type="NCBI Taxonomy" id="113560"/>
    <lineage>
        <taxon>Bacteria</taxon>
        <taxon>Bacillati</taxon>
        <taxon>Actinomycetota</taxon>
        <taxon>Actinomycetes</taxon>
        <taxon>Micromonosporales</taxon>
        <taxon>Micromonosporaceae</taxon>
        <taxon>Winogradskya</taxon>
    </lineage>
</organism>
<dbReference type="InterPro" id="IPR011989">
    <property type="entry name" value="ARM-like"/>
</dbReference>
<protein>
    <recommendedName>
        <fullName evidence="3">HEAT repeat domain-containing protein</fullName>
    </recommendedName>
</protein>
<sequence length="630" mass="67053">MAVHNVGLRKVSQGWSIILPVNIFAGLDDVRWGRMRHAYGSAAAVPGLLRGLADGDPAVRAAALDGMYGAVHHQGDVYPCTRAAIPFLLRIAGDVGRPGRAEVVALVASIGAHDAAMGALPLWPALLTDPDPWVRAESATLIAEPAVLRGRFPDEPEAFVRASLVAAVARLARHGVGADTAQEWLSDVLEDDEPRVRMAALAGMAPAVDVRLARDLLVGGYRGDATAEFETVVRTVSEALEDRVAERVTLLTGLLREAEPRARLDAMGPAADLVQRWRGSYDELIGLVGDQLSDGRPLLRNRALGLLRRLGEGAGPAADGVHVALIGTDRRVAESPDAEESVVWIRRWTSGEPAVGVALACLAGTGDERALAMLEWVLRNDELARDVGQFLGPFGERARHLAPVVLGRLDELRGKNRRELLHGLARIDPAAAIPLILVEPMREDTLRVLASIGSPAAEALPMVRGALTSADPATAMAAAGAAHALGGDPAETEAVYDRYLGDPVWQGRATEGLGELGEHAAGSAEKLRGLLARWDDLGAARALWLVAGDASGLDVLERTWQVNRRARPYVAETWALMGTGAASARPLVEVEVAARRRHNADPTVVGADDIRRDEQLLRALRGWSDANGHG</sequence>
<accession>A0A919T3C8</accession>
<evidence type="ECO:0008006" key="3">
    <source>
        <dbReference type="Google" id="ProtNLM"/>
    </source>
</evidence>
<comment type="caution">
    <text evidence="1">The sequence shown here is derived from an EMBL/GenBank/DDBJ whole genome shotgun (WGS) entry which is preliminary data.</text>
</comment>
<name>A0A919T3C8_9ACTN</name>